<protein>
    <submittedName>
        <fullName evidence="5">Arginase family protein</fullName>
    </submittedName>
</protein>
<sequence length="334" mass="36976">MKGVFIMQNKPIIYQPGVVPQEIYSGVPSFMGLPVAKTAEDVKNFDFAVMGVPWEGGCTYGGFSSCVVAPKTFRGVSTRYTGYLPDYDIDTFDYMTACDYGDTVVQNGNYDLTFANMREKFGEIIDAGAIPITFGGDHSISYPMISEMAKRHKKRVGVIHFDAHLDTMPSFGDDLYSRCSPFNRLYQDENFDSTKIVHIGIRGPRNHPQERREAEKYGATVIPAMEIKKNGYEATIKKALEIASKDTDMIYVTICSDVLDASANPQGPVDPCGLTSFELAMMVNECGRAGANAFDFVEIYPETCGTQMSAHTGVWMALYFMNGLAARKAEKVQK</sequence>
<organism evidence="5 6">
    <name type="scientific">[Clostridium] symbiosum ATCC 14940</name>
    <dbReference type="NCBI Taxonomy" id="411472"/>
    <lineage>
        <taxon>Bacteria</taxon>
        <taxon>Bacillati</taxon>
        <taxon>Bacillota</taxon>
        <taxon>Clostridia</taxon>
        <taxon>Lachnospirales</taxon>
        <taxon>Lachnospiraceae</taxon>
        <taxon>Otoolea</taxon>
    </lineage>
</organism>
<dbReference type="Gene3D" id="3.40.800.10">
    <property type="entry name" value="Ureohydrolase domain"/>
    <property type="match status" value="1"/>
</dbReference>
<feature type="binding site" evidence="3">
    <location>
        <position position="257"/>
    </location>
    <ligand>
        <name>Mn(2+)</name>
        <dbReference type="ChEBI" id="CHEBI:29035"/>
        <label>1</label>
    </ligand>
</feature>
<evidence type="ECO:0000256" key="4">
    <source>
        <dbReference type="PROSITE-ProRule" id="PRU00742"/>
    </source>
</evidence>
<accession>A0ABC9U227</accession>
<dbReference type="InterPro" id="IPR006035">
    <property type="entry name" value="Ureohydrolase"/>
</dbReference>
<feature type="binding site" evidence="3">
    <location>
        <position position="162"/>
    </location>
    <ligand>
        <name>Mn(2+)</name>
        <dbReference type="ChEBI" id="CHEBI:29035"/>
        <label>1</label>
    </ligand>
</feature>
<dbReference type="Pfam" id="PF00491">
    <property type="entry name" value="Arginase"/>
    <property type="match status" value="1"/>
</dbReference>
<reference evidence="5 6" key="1">
    <citation type="submission" date="2013-07" db="EMBL/GenBank/DDBJ databases">
        <authorList>
            <person name="Weinstock G."/>
            <person name="Sodergren E."/>
            <person name="Wylie T."/>
            <person name="Fulton L."/>
            <person name="Fulton R."/>
            <person name="Fronick C."/>
            <person name="O'Laughlin M."/>
            <person name="Godfrey J."/>
            <person name="Miner T."/>
            <person name="Herter B."/>
            <person name="Appelbaum E."/>
            <person name="Cordes M."/>
            <person name="Lek S."/>
            <person name="Wollam A."/>
            <person name="Pepin K.H."/>
            <person name="Palsikar V.B."/>
            <person name="Mitreva M."/>
            <person name="Wilson R.K."/>
        </authorList>
    </citation>
    <scope>NUCLEOTIDE SEQUENCE [LARGE SCALE GENOMIC DNA]</scope>
    <source>
        <strain evidence="5 6">ATCC 14940</strain>
    </source>
</reference>
<dbReference type="PANTHER" id="PTHR11358:SF26">
    <property type="entry name" value="GUANIDINO ACID HYDROLASE, MITOCHONDRIAL"/>
    <property type="match status" value="1"/>
</dbReference>
<dbReference type="GO" id="GO:0046872">
    <property type="term" value="F:metal ion binding"/>
    <property type="evidence" value="ECO:0007669"/>
    <property type="project" value="UniProtKB-KW"/>
</dbReference>
<dbReference type="Proteomes" id="UP000016491">
    <property type="component" value="Unassembled WGS sequence"/>
</dbReference>
<feature type="binding site" evidence="3">
    <location>
        <position position="138"/>
    </location>
    <ligand>
        <name>Mn(2+)</name>
        <dbReference type="ChEBI" id="CHEBI:29035"/>
        <label>1</label>
    </ligand>
</feature>
<dbReference type="PIRSF" id="PIRSF036979">
    <property type="entry name" value="Arginase"/>
    <property type="match status" value="1"/>
</dbReference>
<feature type="binding site" evidence="3">
    <location>
        <position position="164"/>
    </location>
    <ligand>
        <name>Mn(2+)</name>
        <dbReference type="ChEBI" id="CHEBI:29035"/>
        <label>1</label>
    </ligand>
</feature>
<dbReference type="CDD" id="cd09990">
    <property type="entry name" value="Agmatinase-like"/>
    <property type="match status" value="1"/>
</dbReference>
<dbReference type="GO" id="GO:0016813">
    <property type="term" value="F:hydrolase activity, acting on carbon-nitrogen (but not peptide) bonds, in linear amidines"/>
    <property type="evidence" value="ECO:0007669"/>
    <property type="project" value="UniProtKB-ARBA"/>
</dbReference>
<evidence type="ECO:0000256" key="2">
    <source>
        <dbReference type="ARBA" id="ARBA00022801"/>
    </source>
</evidence>
<dbReference type="InterPro" id="IPR023696">
    <property type="entry name" value="Ureohydrolase_dom_sf"/>
</dbReference>
<comment type="cofactor">
    <cofactor evidence="3">
        <name>Mn(2+)</name>
        <dbReference type="ChEBI" id="CHEBI:29035"/>
    </cofactor>
    <text evidence="3">Binds 2 manganese ions per subunit.</text>
</comment>
<feature type="binding site" evidence="3">
    <location>
        <position position="166"/>
    </location>
    <ligand>
        <name>Mn(2+)</name>
        <dbReference type="ChEBI" id="CHEBI:29035"/>
        <label>1</label>
    </ligand>
</feature>
<keyword evidence="2" id="KW-0378">Hydrolase</keyword>
<evidence type="ECO:0000313" key="5">
    <source>
        <dbReference type="EMBL" id="ERI79482.1"/>
    </source>
</evidence>
<dbReference type="PANTHER" id="PTHR11358">
    <property type="entry name" value="ARGINASE/AGMATINASE"/>
    <property type="match status" value="1"/>
</dbReference>
<keyword evidence="1 3" id="KW-0479">Metal-binding</keyword>
<dbReference type="PROSITE" id="PS51409">
    <property type="entry name" value="ARGINASE_2"/>
    <property type="match status" value="1"/>
</dbReference>
<keyword evidence="3" id="KW-0464">Manganese</keyword>
<proteinExistence type="inferred from homology"/>
<feature type="binding site" evidence="3">
    <location>
        <position position="255"/>
    </location>
    <ligand>
        <name>Mn(2+)</name>
        <dbReference type="ChEBI" id="CHEBI:29035"/>
        <label>1</label>
    </ligand>
</feature>
<dbReference type="EMBL" id="AWSU01000071">
    <property type="protein sequence ID" value="ERI79482.1"/>
    <property type="molecule type" value="Genomic_DNA"/>
</dbReference>
<name>A0ABC9U227_CLOSY</name>
<comment type="caution">
    <text evidence="5">The sequence shown here is derived from an EMBL/GenBank/DDBJ whole genome shotgun (WGS) entry which is preliminary data.</text>
</comment>
<evidence type="ECO:0000256" key="3">
    <source>
        <dbReference type="PIRSR" id="PIRSR036979-1"/>
    </source>
</evidence>
<evidence type="ECO:0000313" key="6">
    <source>
        <dbReference type="Proteomes" id="UP000016491"/>
    </source>
</evidence>
<evidence type="ECO:0000256" key="1">
    <source>
        <dbReference type="ARBA" id="ARBA00022723"/>
    </source>
</evidence>
<comment type="similarity">
    <text evidence="4">Belongs to the arginase family.</text>
</comment>
<dbReference type="SUPFAM" id="SSF52768">
    <property type="entry name" value="Arginase/deacetylase"/>
    <property type="match status" value="1"/>
</dbReference>
<gene>
    <name evidence="5" type="ORF">CLOSYM_00841</name>
</gene>
<dbReference type="AlphaFoldDB" id="A0ABC9U227"/>